<reference evidence="3" key="1">
    <citation type="submission" date="2009-12" db="EMBL/GenBank/DDBJ databases">
        <title>Complete sequence of Treponema primitia strain ZAS-2.</title>
        <authorList>
            <person name="Tetu S.G."/>
            <person name="Matson E."/>
            <person name="Ren Q."/>
            <person name="Seshadri R."/>
            <person name="Elbourne L."/>
            <person name="Hassan K.A."/>
            <person name="Durkin A."/>
            <person name="Radune D."/>
            <person name="Mohamoud Y."/>
            <person name="Shay R."/>
            <person name="Jin S."/>
            <person name="Zhang X."/>
            <person name="Lucey K."/>
            <person name="Ballor N.R."/>
            <person name="Ottesen E."/>
            <person name="Rosenthal R."/>
            <person name="Allen A."/>
            <person name="Leadbetter J.R."/>
            <person name="Paulsen I.T."/>
        </authorList>
    </citation>
    <scope>NUCLEOTIDE SEQUENCE [LARGE SCALE GENOMIC DNA]</scope>
    <source>
        <strain evidence="3">ATCC BAA-887 / DSM 12427 / ZAS-2</strain>
    </source>
</reference>
<dbReference type="AlphaFoldDB" id="F5YIH2"/>
<dbReference type="eggNOG" id="COG3014">
    <property type="taxonomic scope" value="Bacteria"/>
</dbReference>
<dbReference type="KEGG" id="tpi:TREPR_2231"/>
<feature type="signal peptide" evidence="1">
    <location>
        <begin position="1"/>
        <end position="24"/>
    </location>
</feature>
<evidence type="ECO:0000313" key="2">
    <source>
        <dbReference type="EMBL" id="AEF84502.1"/>
    </source>
</evidence>
<dbReference type="OrthoDB" id="9769023at2"/>
<name>F5YIH2_TREPZ</name>
<accession>F5YIH2</accession>
<protein>
    <submittedName>
        <fullName evidence="2">Putative lipoprotein</fullName>
    </submittedName>
</protein>
<reference evidence="2 3" key="2">
    <citation type="journal article" date="2011" name="ISME J.">
        <title>RNA-seq reveals cooperative metabolic interactions between two termite-gut spirochete species in co-culture.</title>
        <authorList>
            <person name="Rosenthal A.Z."/>
            <person name="Matson E.G."/>
            <person name="Eldar A."/>
            <person name="Leadbetter J.R."/>
        </authorList>
    </citation>
    <scope>NUCLEOTIDE SEQUENCE [LARGE SCALE GENOMIC DNA]</scope>
    <source>
        <strain evidence="3">ATCC BAA-887 / DSM 12427 / ZAS-2</strain>
    </source>
</reference>
<organism evidence="2 3">
    <name type="scientific">Treponema primitia (strain ATCC BAA-887 / DSM 12427 / ZAS-2)</name>
    <dbReference type="NCBI Taxonomy" id="545694"/>
    <lineage>
        <taxon>Bacteria</taxon>
        <taxon>Pseudomonadati</taxon>
        <taxon>Spirochaetota</taxon>
        <taxon>Spirochaetia</taxon>
        <taxon>Spirochaetales</taxon>
        <taxon>Treponemataceae</taxon>
        <taxon>Treponema</taxon>
    </lineage>
</organism>
<gene>
    <name evidence="2" type="ordered locus">TREPR_2231</name>
</gene>
<keyword evidence="3" id="KW-1185">Reference proteome</keyword>
<evidence type="ECO:0000256" key="1">
    <source>
        <dbReference type="SAM" id="SignalP"/>
    </source>
</evidence>
<dbReference type="PROSITE" id="PS51257">
    <property type="entry name" value="PROKAR_LIPOPROTEIN"/>
    <property type="match status" value="1"/>
</dbReference>
<dbReference type="HOGENOM" id="CLU_035715_3_0_12"/>
<dbReference type="EMBL" id="CP001843">
    <property type="protein sequence ID" value="AEF84502.1"/>
    <property type="molecule type" value="Genomic_DNA"/>
</dbReference>
<keyword evidence="1" id="KW-0732">Signal</keyword>
<dbReference type="Proteomes" id="UP000009223">
    <property type="component" value="Chromosome"/>
</dbReference>
<evidence type="ECO:0000313" key="3">
    <source>
        <dbReference type="Proteomes" id="UP000009223"/>
    </source>
</evidence>
<keyword evidence="2" id="KW-0449">Lipoprotein</keyword>
<sequence length="455" mass="50152">MKLVKPIFFIACVWFVFLSCATRADVYEGIDVAVAHADYNASLVSLETGQAKKKPIYPKKNQIMLYLDKGVLEHYAGKYDASARDLEEAERLIQEAYTKSISAEISSYIVNDNTKDYSGEDYEDMYVNVFSALNYYHQGDAEGAGVEIRKLTQKLDFLAQKYDAVTAEMENYGGDKVSGMKIPEGKEVNFSNSALARYLSAIFYRGEGRFDDARIDFAEIPRAYGAAPAIYTTPLPRDLVVTGEPGYETNAELQIPREKARLNIIGFAGLAPVKREETVHVFFPFMYVPDGEITLPVLASRPSAVTGIEVVINGKETVRLELLENMGAVMAETFNAKYNVILAKTFIRTTIKYLAVEIAAQATAHQTGGDEGGRIAGFLAGRLARLGANVTESADIRCSRYFPGRAYVGGITLDPGVYTVTVNYRLSNRSVESITREGVRVLAGKTNLVEAVSLR</sequence>
<dbReference type="STRING" id="545694.TREPR_2231"/>
<proteinExistence type="predicted"/>
<dbReference type="RefSeq" id="WP_015707959.1">
    <property type="nucleotide sequence ID" value="NC_015578.1"/>
</dbReference>
<feature type="chain" id="PRO_5003329737" evidence="1">
    <location>
        <begin position="25"/>
        <end position="455"/>
    </location>
</feature>